<dbReference type="KEGG" id="asoc:CB4_03972"/>
<dbReference type="Proteomes" id="UP000217696">
    <property type="component" value="Chromosome"/>
</dbReference>
<dbReference type="OrthoDB" id="6659686at2"/>
<dbReference type="AlphaFoldDB" id="A0A0U5BHG4"/>
<dbReference type="EMBL" id="AP017312">
    <property type="protein sequence ID" value="BAU29735.1"/>
    <property type="molecule type" value="Genomic_DNA"/>
</dbReference>
<evidence type="ECO:0000313" key="2">
    <source>
        <dbReference type="Proteomes" id="UP000217696"/>
    </source>
</evidence>
<evidence type="ECO:0000313" key="1">
    <source>
        <dbReference type="EMBL" id="BAU29735.1"/>
    </source>
</evidence>
<reference evidence="1 2" key="1">
    <citation type="submission" date="2015-12" db="EMBL/GenBank/DDBJ databases">
        <title>Genome sequence of Aneurinibacillus soli.</title>
        <authorList>
            <person name="Lee J.S."/>
            <person name="Lee K.C."/>
            <person name="Kim K.K."/>
            <person name="Lee B.W."/>
        </authorList>
    </citation>
    <scope>NUCLEOTIDE SEQUENCE [LARGE SCALE GENOMIC DNA]</scope>
    <source>
        <strain evidence="1 2">CB4</strain>
    </source>
</reference>
<sequence>MGKSYIVNTNRTNNPAGEDEVDMIGMQKCAAYYDPWKHKIDAIKANEMVFLYSNQRGIIARGVATGIVEVKDYRGDVDEEHYMNLEKFQYLRNPLLASKVSEIVGYSVVWGQTMVSMNEETGLKVWQYITRNCL</sequence>
<gene>
    <name evidence="1" type="ORF">CB4_03972</name>
</gene>
<organism evidence="1 2">
    <name type="scientific">Aneurinibacillus soli</name>
    <dbReference type="NCBI Taxonomy" id="1500254"/>
    <lineage>
        <taxon>Bacteria</taxon>
        <taxon>Bacillati</taxon>
        <taxon>Bacillota</taxon>
        <taxon>Bacilli</taxon>
        <taxon>Bacillales</taxon>
        <taxon>Paenibacillaceae</taxon>
        <taxon>Aneurinibacillus group</taxon>
        <taxon>Aneurinibacillus</taxon>
    </lineage>
</organism>
<name>A0A0U5BHG4_9BACL</name>
<protein>
    <submittedName>
        <fullName evidence="1">Uncharacterized protein</fullName>
    </submittedName>
</protein>
<proteinExistence type="predicted"/>
<accession>A0A0U5BHG4</accession>
<dbReference type="RefSeq" id="WP_096467388.1">
    <property type="nucleotide sequence ID" value="NZ_AP017312.1"/>
</dbReference>
<keyword evidence="2" id="KW-1185">Reference proteome</keyword>